<evidence type="ECO:0000313" key="9">
    <source>
        <dbReference type="Proteomes" id="UP000095649"/>
    </source>
</evidence>
<dbReference type="GO" id="GO:0005737">
    <property type="term" value="C:cytoplasm"/>
    <property type="evidence" value="ECO:0007669"/>
    <property type="project" value="UniProtKB-SubCell"/>
</dbReference>
<evidence type="ECO:0000256" key="4">
    <source>
        <dbReference type="ARBA" id="ARBA00022679"/>
    </source>
</evidence>
<dbReference type="PROSITE" id="PS01296">
    <property type="entry name" value="RSMI"/>
    <property type="match status" value="1"/>
</dbReference>
<comment type="subcellular location">
    <subcellularLocation>
        <location evidence="6">Cytoplasm</location>
    </subcellularLocation>
</comment>
<evidence type="ECO:0000256" key="6">
    <source>
        <dbReference type="HAMAP-Rule" id="MF_01877"/>
    </source>
</evidence>
<dbReference type="OrthoDB" id="9809084at2"/>
<evidence type="ECO:0000313" key="8">
    <source>
        <dbReference type="EMBL" id="CUN17113.1"/>
    </source>
</evidence>
<gene>
    <name evidence="6 8" type="primary">rsmI</name>
    <name evidence="8" type="ORF">ERS852582_02257</name>
</gene>
<protein>
    <recommendedName>
        <fullName evidence="6">Ribosomal RNA small subunit methyltransferase I</fullName>
        <ecNumber evidence="6">2.1.1.198</ecNumber>
    </recommendedName>
    <alternativeName>
        <fullName evidence="6">16S rRNA 2'-O-ribose C1402 methyltransferase</fullName>
    </alternativeName>
    <alternativeName>
        <fullName evidence="6">rRNA (cytidine-2'-O-)-methyltransferase RsmI</fullName>
    </alternativeName>
</protein>
<evidence type="ECO:0000256" key="1">
    <source>
        <dbReference type="ARBA" id="ARBA00022490"/>
    </source>
</evidence>
<organism evidence="8 9">
    <name type="scientific">Faecalibacterium prausnitzii</name>
    <dbReference type="NCBI Taxonomy" id="853"/>
    <lineage>
        <taxon>Bacteria</taxon>
        <taxon>Bacillati</taxon>
        <taxon>Bacillota</taxon>
        <taxon>Clostridia</taxon>
        <taxon>Eubacteriales</taxon>
        <taxon>Oscillospiraceae</taxon>
        <taxon>Faecalibacterium</taxon>
    </lineage>
</organism>
<dbReference type="GO" id="GO:0070677">
    <property type="term" value="F:rRNA (cytosine-2'-O-)-methyltransferase activity"/>
    <property type="evidence" value="ECO:0007669"/>
    <property type="project" value="UniProtKB-UniRule"/>
</dbReference>
<dbReference type="Gene3D" id="3.30.950.10">
    <property type="entry name" value="Methyltransferase, Cobalt-precorrin-4 Transmethylase, Domain 2"/>
    <property type="match status" value="1"/>
</dbReference>
<dbReference type="InterPro" id="IPR008189">
    <property type="entry name" value="rRNA_ssu_MeTfrase_I"/>
</dbReference>
<dbReference type="CDD" id="cd11648">
    <property type="entry name" value="RsmI"/>
    <property type="match status" value="1"/>
</dbReference>
<dbReference type="InterPro" id="IPR000878">
    <property type="entry name" value="4pyrrol_Mease"/>
</dbReference>
<evidence type="ECO:0000259" key="7">
    <source>
        <dbReference type="Pfam" id="PF00590"/>
    </source>
</evidence>
<keyword evidence="1 6" id="KW-0963">Cytoplasm</keyword>
<dbReference type="PANTHER" id="PTHR46111">
    <property type="entry name" value="RIBOSOMAL RNA SMALL SUBUNIT METHYLTRANSFERASE I"/>
    <property type="match status" value="1"/>
</dbReference>
<name>A0A173UPY1_9FIRM</name>
<evidence type="ECO:0000256" key="5">
    <source>
        <dbReference type="ARBA" id="ARBA00022691"/>
    </source>
</evidence>
<sequence length="282" mass="30597">MAGTLYIVATPIGNLEDMPPRVAATFGAADFIAAEDTRVTMKLLNYLGLKKPMVSYYEHALQKGEAILQRIEAGESCALCSDAGMPCVSDPGEVIVRDALARGIKVVPIPAASACVTALAVSGQDTSRWVFEGFLPVNRKQKKERLSELLQEKRTVIFYEAPHKLRTTLDDLAAAFGAERSITLCRELTKLHEEIWKTTLGEAVEHYRAAEPRGEYVLVMAGAPAGTAEEEELTLEQAAQRAFALTIEGFSASAAAKTAAQGTAYSKSEVYKQLLLLQQTTE</sequence>
<proteinExistence type="inferred from homology"/>
<comment type="function">
    <text evidence="6">Catalyzes the 2'-O-methylation of the ribose of cytidine 1402 (C1402) in 16S rRNA.</text>
</comment>
<evidence type="ECO:0000256" key="2">
    <source>
        <dbReference type="ARBA" id="ARBA00022552"/>
    </source>
</evidence>
<evidence type="ECO:0000256" key="3">
    <source>
        <dbReference type="ARBA" id="ARBA00022603"/>
    </source>
</evidence>
<dbReference type="NCBIfam" id="TIGR00096">
    <property type="entry name" value="16S rRNA (cytidine(1402)-2'-O)-methyltransferase"/>
    <property type="match status" value="1"/>
</dbReference>
<feature type="domain" description="Tetrapyrrole methylase" evidence="7">
    <location>
        <begin position="4"/>
        <end position="203"/>
    </location>
</feature>
<accession>A0A173UPY1</accession>
<dbReference type="Pfam" id="PF00590">
    <property type="entry name" value="TP_methylase"/>
    <property type="match status" value="1"/>
</dbReference>
<dbReference type="FunFam" id="3.30.950.10:FF:000002">
    <property type="entry name" value="Ribosomal RNA small subunit methyltransferase I"/>
    <property type="match status" value="1"/>
</dbReference>
<dbReference type="Proteomes" id="UP000095649">
    <property type="component" value="Unassembled WGS sequence"/>
</dbReference>
<comment type="catalytic activity">
    <reaction evidence="6">
        <text>cytidine(1402) in 16S rRNA + S-adenosyl-L-methionine = 2'-O-methylcytidine(1402) in 16S rRNA + S-adenosyl-L-homocysteine + H(+)</text>
        <dbReference type="Rhea" id="RHEA:42924"/>
        <dbReference type="Rhea" id="RHEA-COMP:10285"/>
        <dbReference type="Rhea" id="RHEA-COMP:10286"/>
        <dbReference type="ChEBI" id="CHEBI:15378"/>
        <dbReference type="ChEBI" id="CHEBI:57856"/>
        <dbReference type="ChEBI" id="CHEBI:59789"/>
        <dbReference type="ChEBI" id="CHEBI:74495"/>
        <dbReference type="ChEBI" id="CHEBI:82748"/>
        <dbReference type="EC" id="2.1.1.198"/>
    </reaction>
</comment>
<keyword evidence="5 6" id="KW-0949">S-adenosyl-L-methionine</keyword>
<dbReference type="PIRSF" id="PIRSF005917">
    <property type="entry name" value="MTase_YraL"/>
    <property type="match status" value="1"/>
</dbReference>
<dbReference type="InterPro" id="IPR035996">
    <property type="entry name" value="4pyrrol_Methylase_sf"/>
</dbReference>
<comment type="similarity">
    <text evidence="6">Belongs to the methyltransferase superfamily. RsmI family.</text>
</comment>
<keyword evidence="4 6" id="KW-0808">Transferase</keyword>
<dbReference type="Gene3D" id="3.40.1010.10">
    <property type="entry name" value="Cobalt-precorrin-4 Transmethylase, Domain 1"/>
    <property type="match status" value="1"/>
</dbReference>
<dbReference type="AlphaFoldDB" id="A0A173UPY1"/>
<keyword evidence="2 6" id="KW-0698">rRNA processing</keyword>
<keyword evidence="3 6" id="KW-0489">Methyltransferase</keyword>
<dbReference type="PANTHER" id="PTHR46111:SF1">
    <property type="entry name" value="RIBOSOMAL RNA SMALL SUBUNIT METHYLTRANSFERASE I"/>
    <property type="match status" value="1"/>
</dbReference>
<dbReference type="InterPro" id="IPR014776">
    <property type="entry name" value="4pyrrole_Mease_sub2"/>
</dbReference>
<dbReference type="SUPFAM" id="SSF53790">
    <property type="entry name" value="Tetrapyrrole methylase"/>
    <property type="match status" value="1"/>
</dbReference>
<dbReference type="InterPro" id="IPR018063">
    <property type="entry name" value="SAM_MeTrfase_RsmI_CS"/>
</dbReference>
<dbReference type="EMBL" id="CYXN01000024">
    <property type="protein sequence ID" value="CUN17113.1"/>
    <property type="molecule type" value="Genomic_DNA"/>
</dbReference>
<dbReference type="InterPro" id="IPR014777">
    <property type="entry name" value="4pyrrole_Mease_sub1"/>
</dbReference>
<dbReference type="HAMAP" id="MF_01877">
    <property type="entry name" value="16SrRNA_methyltr_I"/>
    <property type="match status" value="1"/>
</dbReference>
<dbReference type="EC" id="2.1.1.198" evidence="6"/>
<reference evidence="8 9" key="1">
    <citation type="submission" date="2015-09" db="EMBL/GenBank/DDBJ databases">
        <authorList>
            <consortium name="Pathogen Informatics"/>
        </authorList>
    </citation>
    <scope>NUCLEOTIDE SEQUENCE [LARGE SCALE GENOMIC DNA]</scope>
    <source>
        <strain evidence="8 9">2789STDY5834970</strain>
    </source>
</reference>
<dbReference type="RefSeq" id="WP_055186609.1">
    <property type="nucleotide sequence ID" value="NZ_CYXN01000024.1"/>
</dbReference>